<dbReference type="EMBL" id="CAESGF010000022">
    <property type="protein sequence ID" value="CAB4365019.1"/>
    <property type="molecule type" value="Genomic_DNA"/>
</dbReference>
<dbReference type="AlphaFoldDB" id="A0A6J6ST24"/>
<evidence type="ECO:0000313" key="5">
    <source>
        <dbReference type="EMBL" id="CAB4850075.1"/>
    </source>
</evidence>
<organism evidence="3">
    <name type="scientific">freshwater metagenome</name>
    <dbReference type="NCBI Taxonomy" id="449393"/>
    <lineage>
        <taxon>unclassified sequences</taxon>
        <taxon>metagenomes</taxon>
        <taxon>ecological metagenomes</taxon>
    </lineage>
</organism>
<dbReference type="EMBL" id="CAFAAV010000068">
    <property type="protein sequence ID" value="CAB4816208.1"/>
    <property type="molecule type" value="Genomic_DNA"/>
</dbReference>
<proteinExistence type="predicted"/>
<evidence type="ECO:0000313" key="7">
    <source>
        <dbReference type="EMBL" id="CAB4982501.1"/>
    </source>
</evidence>
<evidence type="ECO:0000313" key="4">
    <source>
        <dbReference type="EMBL" id="CAB4816208.1"/>
    </source>
</evidence>
<evidence type="ECO:0000313" key="2">
    <source>
        <dbReference type="EMBL" id="CAB4365019.1"/>
    </source>
</evidence>
<evidence type="ECO:0000313" key="3">
    <source>
        <dbReference type="EMBL" id="CAB4737934.1"/>
    </source>
</evidence>
<evidence type="ECO:0000313" key="6">
    <source>
        <dbReference type="EMBL" id="CAB4948331.1"/>
    </source>
</evidence>
<protein>
    <submittedName>
        <fullName evidence="3">Unannotated protein</fullName>
    </submittedName>
</protein>
<gene>
    <name evidence="3" type="ORF">UFOPK2656_02681</name>
    <name evidence="4" type="ORF">UFOPK3099_01089</name>
    <name evidence="5" type="ORF">UFOPK3267_01070</name>
    <name evidence="6" type="ORF">UFOPK3651_02675</name>
    <name evidence="7" type="ORF">UFOPK3931_00895</name>
    <name evidence="2" type="ORF">UFOPK4189_02778</name>
</gene>
<name>A0A6J6ST24_9ZZZZ</name>
<dbReference type="InterPro" id="IPR036365">
    <property type="entry name" value="PGBD-like_sf"/>
</dbReference>
<dbReference type="Gene3D" id="2.40.420.20">
    <property type="match status" value="1"/>
</dbReference>
<evidence type="ECO:0000259" key="1">
    <source>
        <dbReference type="Pfam" id="PF01471"/>
    </source>
</evidence>
<dbReference type="InterPro" id="IPR036366">
    <property type="entry name" value="PGBDSf"/>
</dbReference>
<dbReference type="EMBL" id="CAFBOL010000016">
    <property type="protein sequence ID" value="CAB4982501.1"/>
    <property type="molecule type" value="Genomic_DNA"/>
</dbReference>
<dbReference type="Pfam" id="PF01471">
    <property type="entry name" value="PG_binding_1"/>
    <property type="match status" value="1"/>
</dbReference>
<reference evidence="3" key="1">
    <citation type="submission" date="2020-05" db="EMBL/GenBank/DDBJ databases">
        <authorList>
            <person name="Chiriac C."/>
            <person name="Salcher M."/>
            <person name="Ghai R."/>
            <person name="Kavagutti S V."/>
        </authorList>
    </citation>
    <scope>NUCLEOTIDE SEQUENCE</scope>
</reference>
<dbReference type="EMBL" id="CAFBIY010000046">
    <property type="protein sequence ID" value="CAB4850075.1"/>
    <property type="molecule type" value="Genomic_DNA"/>
</dbReference>
<dbReference type="SUPFAM" id="SSF47090">
    <property type="entry name" value="PGBD-like"/>
    <property type="match status" value="1"/>
</dbReference>
<dbReference type="EMBL" id="CAEZYF010000021">
    <property type="protein sequence ID" value="CAB4737934.1"/>
    <property type="molecule type" value="Genomic_DNA"/>
</dbReference>
<dbReference type="EMBL" id="CAFBMT010000019">
    <property type="protein sequence ID" value="CAB4948331.1"/>
    <property type="molecule type" value="Genomic_DNA"/>
</dbReference>
<dbReference type="InterPro" id="IPR002477">
    <property type="entry name" value="Peptidoglycan-bd-like"/>
</dbReference>
<sequence>MWLIGLAVLVSLSVGSWWLGAHTQSPEQAASRAAAPVASWITVPVEERVLASTVVVRGDVSPVVSLSVVVPSSVEGAGVVTRLPPAAGSEVVEGAVVIEVSGRPVFVVQGDVPVFRSLRPGMWGPDVWQLQAALFRLGFGGEVNGVFDRATEANVKAFYKAAGYEPVDGSTVAFGELVFLPTFPARVQSAVSRLGPIVAGSATGVSDVSGLVVLSAGELLVTTAVRAGDEGLVRVGMGVEVLDETTGTIYAGRLATIATTATVDASGQMGRVATIATDEPLPASLTNVNVRVTITAAASDGDVLVVPLAAVSSAADTSTRVSVLAPGATTPVDVAVTAGISADGFVAVEPVVKGTLHVGDLVVVGR</sequence>
<dbReference type="Gene3D" id="1.10.101.10">
    <property type="entry name" value="PGBD-like superfamily/PGBD"/>
    <property type="match status" value="1"/>
</dbReference>
<accession>A0A6J6ST24</accession>
<feature type="domain" description="Peptidoglycan binding-like" evidence="1">
    <location>
        <begin position="124"/>
        <end position="169"/>
    </location>
</feature>